<organism evidence="2">
    <name type="scientific">mine drainage metagenome</name>
    <dbReference type="NCBI Taxonomy" id="410659"/>
    <lineage>
        <taxon>unclassified sequences</taxon>
        <taxon>metagenomes</taxon>
        <taxon>ecological metagenomes</taxon>
    </lineage>
</organism>
<keyword evidence="2" id="KW-0378">Hydrolase</keyword>
<proteinExistence type="predicted"/>
<dbReference type="InterPro" id="IPR001031">
    <property type="entry name" value="Thioesterase"/>
</dbReference>
<dbReference type="PANTHER" id="PTHR42103:SF2">
    <property type="entry name" value="AB HYDROLASE-1 DOMAIN-CONTAINING PROTEIN"/>
    <property type="match status" value="1"/>
</dbReference>
<dbReference type="SUPFAM" id="SSF53474">
    <property type="entry name" value="alpha/beta-Hydrolases"/>
    <property type="match status" value="1"/>
</dbReference>
<accession>A0A1J5RLM2</accession>
<name>A0A1J5RLM2_9ZZZZ</name>
<reference evidence="2" key="1">
    <citation type="submission" date="2016-10" db="EMBL/GenBank/DDBJ databases">
        <title>Sequence of Gallionella enrichment culture.</title>
        <authorList>
            <person name="Poehlein A."/>
            <person name="Muehling M."/>
            <person name="Daniel R."/>
        </authorList>
    </citation>
    <scope>NUCLEOTIDE SEQUENCE</scope>
</reference>
<dbReference type="Pfam" id="PF00975">
    <property type="entry name" value="Thioesterase"/>
    <property type="match status" value="1"/>
</dbReference>
<evidence type="ECO:0000313" key="2">
    <source>
        <dbReference type="EMBL" id="OIQ89045.1"/>
    </source>
</evidence>
<comment type="caution">
    <text evidence="2">The sequence shown here is derived from an EMBL/GenBank/DDBJ whole genome shotgun (WGS) entry which is preliminary data.</text>
</comment>
<sequence length="219" mass="22743">MRSDGLPTHAAARELVAGPAGAIELWLDAPAQAPRGIALIAHPQPLLGGSAQHKIPVLLSKAARDLGWFSIRPNFRGVGESAGTHTGGAGEAADLLALVGHFGARHPGLPLALIGFSFGAFVQAHVAAELARRGGAARHVWLAGMPAGVVVDGRSYQPAALPRGSVVVHGEHDARVPLAALLRWAEAHAQPVQVIAGADHFFRGKLPLLRDTLIAELAR</sequence>
<feature type="domain" description="Thioesterase" evidence="1">
    <location>
        <begin position="104"/>
        <end position="162"/>
    </location>
</feature>
<dbReference type="GO" id="GO:0016787">
    <property type="term" value="F:hydrolase activity"/>
    <property type="evidence" value="ECO:0007669"/>
    <property type="project" value="UniProtKB-KW"/>
</dbReference>
<evidence type="ECO:0000259" key="1">
    <source>
        <dbReference type="Pfam" id="PF00975"/>
    </source>
</evidence>
<dbReference type="PANTHER" id="PTHR42103">
    <property type="entry name" value="ALPHA/BETA-HYDROLASES SUPERFAMILY PROTEIN"/>
    <property type="match status" value="1"/>
</dbReference>
<dbReference type="Gene3D" id="3.40.50.1820">
    <property type="entry name" value="alpha/beta hydrolase"/>
    <property type="match status" value="1"/>
</dbReference>
<dbReference type="AlphaFoldDB" id="A0A1J5RLM2"/>
<dbReference type="EMBL" id="MLJW01000347">
    <property type="protein sequence ID" value="OIQ89045.1"/>
    <property type="molecule type" value="Genomic_DNA"/>
</dbReference>
<dbReference type="InterPro" id="IPR029058">
    <property type="entry name" value="AB_hydrolase_fold"/>
</dbReference>
<protein>
    <submittedName>
        <fullName evidence="2">Alpha/beta hydrolase family protein</fullName>
    </submittedName>
</protein>
<gene>
    <name evidence="2" type="ORF">GALL_290800</name>
</gene>